<protein>
    <submittedName>
        <fullName evidence="1">Uncharacterized protein</fullName>
    </submittedName>
</protein>
<reference evidence="1" key="1">
    <citation type="journal article" date="2014" name="Int. J. Syst. Evol. Microbiol.">
        <title>Complete genome sequence of Corynebacterium casei LMG S-19264T (=DSM 44701T), isolated from a smear-ripened cheese.</title>
        <authorList>
            <consortium name="US DOE Joint Genome Institute (JGI-PGF)"/>
            <person name="Walter F."/>
            <person name="Albersmeier A."/>
            <person name="Kalinowski J."/>
            <person name="Ruckert C."/>
        </authorList>
    </citation>
    <scope>NUCLEOTIDE SEQUENCE</scope>
    <source>
        <strain evidence="1">CCM 8606</strain>
    </source>
</reference>
<proteinExistence type="predicted"/>
<dbReference type="AlphaFoldDB" id="A0A8J3AMG2"/>
<dbReference type="EMBL" id="BMDH01000006">
    <property type="protein sequence ID" value="GGI15414.1"/>
    <property type="molecule type" value="Genomic_DNA"/>
</dbReference>
<keyword evidence="2" id="KW-1185">Reference proteome</keyword>
<sequence>MEKDGRKAKFLRKYYGRGFDAHMVYLDYLYRGHEYTVYENRARGNEPLAWQHRSAQARIDMLIEEENRPKKPYRYEDSADAGFDLFWRLVEGDEE</sequence>
<evidence type="ECO:0000313" key="2">
    <source>
        <dbReference type="Proteomes" id="UP000619536"/>
    </source>
</evidence>
<organism evidence="1 2">
    <name type="scientific">Galliscardovia ingluviei</name>
    <dbReference type="NCBI Taxonomy" id="1769422"/>
    <lineage>
        <taxon>Bacteria</taxon>
        <taxon>Bacillati</taxon>
        <taxon>Actinomycetota</taxon>
        <taxon>Actinomycetes</taxon>
        <taxon>Bifidobacteriales</taxon>
        <taxon>Bifidobacteriaceae</taxon>
        <taxon>Galliscardovia</taxon>
    </lineage>
</organism>
<comment type="caution">
    <text evidence="1">The sequence shown here is derived from an EMBL/GenBank/DDBJ whole genome shotgun (WGS) entry which is preliminary data.</text>
</comment>
<dbReference type="RefSeq" id="WP_188355745.1">
    <property type="nucleotide sequence ID" value="NZ_BMDH01000006.1"/>
</dbReference>
<reference evidence="1" key="2">
    <citation type="submission" date="2020-09" db="EMBL/GenBank/DDBJ databases">
        <authorList>
            <person name="Sun Q."/>
            <person name="Sedlacek I."/>
        </authorList>
    </citation>
    <scope>NUCLEOTIDE SEQUENCE</scope>
    <source>
        <strain evidence="1">CCM 8606</strain>
    </source>
</reference>
<evidence type="ECO:0000313" key="1">
    <source>
        <dbReference type="EMBL" id="GGI15414.1"/>
    </source>
</evidence>
<name>A0A8J3AMG2_9BIFI</name>
<dbReference type="Proteomes" id="UP000619536">
    <property type="component" value="Unassembled WGS sequence"/>
</dbReference>
<gene>
    <name evidence="1" type="ORF">GCM10007377_15780</name>
</gene>
<accession>A0A8J3AMG2</accession>